<dbReference type="InterPro" id="IPR050644">
    <property type="entry name" value="PG_Glycine_Bridge_Synth"/>
</dbReference>
<evidence type="ECO:0000256" key="5">
    <source>
        <dbReference type="ARBA" id="ARBA00023315"/>
    </source>
</evidence>
<dbReference type="GO" id="GO:0016755">
    <property type="term" value="F:aminoacyltransferase activity"/>
    <property type="evidence" value="ECO:0007669"/>
    <property type="project" value="InterPro"/>
</dbReference>
<evidence type="ECO:0000256" key="3">
    <source>
        <dbReference type="ARBA" id="ARBA00022960"/>
    </source>
</evidence>
<reference evidence="8" key="1">
    <citation type="submission" date="2019-09" db="EMBL/GenBank/DDBJ databases">
        <title>Genomic analysis of Haloferax sp. CBA1149.</title>
        <authorList>
            <person name="Roh S.W."/>
        </authorList>
    </citation>
    <scope>NUCLEOTIDE SEQUENCE</scope>
    <source>
        <strain evidence="8">CBA1149</strain>
    </source>
</reference>
<dbReference type="InterPro" id="IPR003447">
    <property type="entry name" value="FEMABX"/>
</dbReference>
<dbReference type="InterPro" id="IPR016181">
    <property type="entry name" value="Acyl_CoA_acyltransferase"/>
</dbReference>
<keyword evidence="4" id="KW-0573">Peptidoglycan synthesis</keyword>
<comment type="similarity">
    <text evidence="1">Belongs to the FemABX family.</text>
</comment>
<comment type="caution">
    <text evidence="8">The sequence shown here is derived from an EMBL/GenBank/DDBJ whole genome shotgun (WGS) entry which is preliminary data.</text>
</comment>
<dbReference type="PANTHER" id="PTHR36174:SF1">
    <property type="entry name" value="LIPID II:GLYCINE GLYCYLTRANSFERASE"/>
    <property type="match status" value="1"/>
</dbReference>
<sequence length="336" mass="38303">MSIEITEADWDDFEAWDSYVEQSPMANLFHQAEALHIQERHSNTTLHPLVGKKGNQVVGIFPLFKKDKGPFSGVFSPPPPLWVPRLGPAMLNVDGLRQRKLESTANGFIEGCNSWIRENLQRNYVQIRTEAALADVRPFKWDGGDVVPEYTYVLDITPDADDLLMTFTSDARKSIRNSDTEGLTIEEGTVDDVGRILQQVKDRFEEQGEAFNMPIDFAVDLYESLPDGQIRPYVVRYEGTFVSGMLVYEYRDRMFRWQGGVRPDVDVGFSVTELLDWHIIQDGKSRGVTHYDLVGAGDSRLNRYKTKYNPDLELFFSVRSGSRGMKTAVDLYKNIL</sequence>
<evidence type="ECO:0000256" key="6">
    <source>
        <dbReference type="ARBA" id="ARBA00023316"/>
    </source>
</evidence>
<dbReference type="Pfam" id="PF13480">
    <property type="entry name" value="Acetyltransf_6"/>
    <property type="match status" value="1"/>
</dbReference>
<keyword evidence="6" id="KW-0961">Cell wall biogenesis/degradation</keyword>
<evidence type="ECO:0000256" key="1">
    <source>
        <dbReference type="ARBA" id="ARBA00009943"/>
    </source>
</evidence>
<dbReference type="GO" id="GO:0071555">
    <property type="term" value="P:cell wall organization"/>
    <property type="evidence" value="ECO:0007669"/>
    <property type="project" value="UniProtKB-KW"/>
</dbReference>
<organism evidence="8">
    <name type="scientific">Haloferax sp. CBA1149</name>
    <dbReference type="NCBI Taxonomy" id="2650753"/>
    <lineage>
        <taxon>Archaea</taxon>
        <taxon>Methanobacteriati</taxon>
        <taxon>Methanobacteriota</taxon>
        <taxon>Stenosarchaea group</taxon>
        <taxon>Halobacteria</taxon>
        <taxon>Halobacteriales</taxon>
        <taxon>Haloferacaceae</taxon>
        <taxon>Haloferax</taxon>
    </lineage>
</organism>
<accession>A0A643JT13</accession>
<dbReference type="EMBL" id="VZUS01000005">
    <property type="protein sequence ID" value="KAB1185122.1"/>
    <property type="molecule type" value="Genomic_DNA"/>
</dbReference>
<keyword evidence="5" id="KW-0012">Acyltransferase</keyword>
<protein>
    <submittedName>
        <fullName evidence="8">GNAT family N-acetyltransferase</fullName>
    </submittedName>
</protein>
<dbReference type="PROSITE" id="PS51191">
    <property type="entry name" value="FEMABX"/>
    <property type="match status" value="1"/>
</dbReference>
<dbReference type="InterPro" id="IPR038740">
    <property type="entry name" value="BioF2-like_GNAT_dom"/>
</dbReference>
<evidence type="ECO:0000313" key="8">
    <source>
        <dbReference type="EMBL" id="KAB1185122.1"/>
    </source>
</evidence>
<dbReference type="SUPFAM" id="SSF55729">
    <property type="entry name" value="Acyl-CoA N-acyltransferases (Nat)"/>
    <property type="match status" value="1"/>
</dbReference>
<dbReference type="AlphaFoldDB" id="A0A643JT13"/>
<evidence type="ECO:0000259" key="7">
    <source>
        <dbReference type="Pfam" id="PF13480"/>
    </source>
</evidence>
<keyword evidence="2 8" id="KW-0808">Transferase</keyword>
<evidence type="ECO:0000256" key="4">
    <source>
        <dbReference type="ARBA" id="ARBA00022984"/>
    </source>
</evidence>
<dbReference type="Gene3D" id="3.40.630.30">
    <property type="match status" value="1"/>
</dbReference>
<keyword evidence="3" id="KW-0133">Cell shape</keyword>
<gene>
    <name evidence="8" type="ORF">Hfx1149_16510</name>
</gene>
<dbReference type="PANTHER" id="PTHR36174">
    <property type="entry name" value="LIPID II:GLYCINE GLYCYLTRANSFERASE"/>
    <property type="match status" value="1"/>
</dbReference>
<feature type="domain" description="BioF2-like acetyltransferase" evidence="7">
    <location>
        <begin position="170"/>
        <end position="305"/>
    </location>
</feature>
<proteinExistence type="inferred from homology"/>
<dbReference type="GO" id="GO:0008360">
    <property type="term" value="P:regulation of cell shape"/>
    <property type="evidence" value="ECO:0007669"/>
    <property type="project" value="UniProtKB-KW"/>
</dbReference>
<name>A0A643JT13_9EURY</name>
<dbReference type="RefSeq" id="WP_151139832.1">
    <property type="nucleotide sequence ID" value="NZ_VZUS01000005.1"/>
</dbReference>
<evidence type="ECO:0000256" key="2">
    <source>
        <dbReference type="ARBA" id="ARBA00022679"/>
    </source>
</evidence>
<dbReference type="GO" id="GO:0044038">
    <property type="term" value="P:cell wall macromolecule biosynthetic process"/>
    <property type="evidence" value="ECO:0007669"/>
    <property type="project" value="InterPro"/>
</dbReference>